<accession>A0A540M4X3</accession>
<evidence type="ECO:0000259" key="2">
    <source>
        <dbReference type="Pfam" id="PF25043"/>
    </source>
</evidence>
<gene>
    <name evidence="3" type="ORF">C1H46_020572</name>
</gene>
<name>A0A540M4X3_MALBA</name>
<evidence type="ECO:0000313" key="4">
    <source>
        <dbReference type="Proteomes" id="UP000315295"/>
    </source>
</evidence>
<feature type="domain" description="DUF2828" evidence="1">
    <location>
        <begin position="155"/>
        <end position="256"/>
    </location>
</feature>
<feature type="domain" description="DUF2828" evidence="1">
    <location>
        <begin position="76"/>
        <end position="129"/>
    </location>
</feature>
<evidence type="ECO:0000259" key="1">
    <source>
        <dbReference type="Pfam" id="PF11443"/>
    </source>
</evidence>
<comment type="caution">
    <text evidence="3">The sequence shown here is derived from an EMBL/GenBank/DDBJ whole genome shotgun (WGS) entry which is preliminary data.</text>
</comment>
<dbReference type="Pfam" id="PF25043">
    <property type="entry name" value="DUF7788"/>
    <property type="match status" value="1"/>
</dbReference>
<sequence length="535" mass="61066">MLIMRAMAFFSFIAYFKGKRSGFVLGALNQDKQPPIRLVLGLPQSQSQSDVMMKAMEVNSSYRQKASASSHRYLNQQLLPLAWFHSPLTTLKLIRYLGQTTDYELFYSALLWLHHHHPKTLASNIEPLAGNSGRDFVEIIYRLVLLQLISSQHSNSDDVRCRIRDKTIAIANKAAEMYHRDPDFQFLHDRVSGFFANYLKSDIEKLKSKNKRMNENEDGDDNYIEFSWAAACLPYAGYRAATQLCESIARKFFPRQDGYQGLEECRIKQYLEDVKAGRCEIKIDDEPTSLLLLPHRVIHYVDNPDVGDVAQLHWKAMVEDLFNKGKWKNCLAVCNVSKPTSLRGQDVSVAFGLLVSQLSEQPWKGKVVPFARYPDLRLIQGGNDLKTQCAFLRGMDHTETCHFHTVLDLILQDAVNANLKPEQMIKKVLVFTHYGFKISNADGHWPTTYRAIQRKFEEKGYGDAVPHIVFWQLWNKGAAGYCVEPLSKIPGVTILTDYSDNFIKLFLDTEGEVGPKHALESAICDKEYLNLVVVD</sequence>
<reference evidence="3 4" key="1">
    <citation type="journal article" date="2019" name="G3 (Bethesda)">
        <title>Sequencing of a Wild Apple (Malus baccata) Genome Unravels the Differences Between Cultivated and Wild Apple Species Regarding Disease Resistance and Cold Tolerance.</title>
        <authorList>
            <person name="Chen X."/>
        </authorList>
    </citation>
    <scope>NUCLEOTIDE SEQUENCE [LARGE SCALE GENOMIC DNA]</scope>
    <source>
        <strain evidence="4">cv. Shandingzi</strain>
        <tissue evidence="3">Leaves</tissue>
    </source>
</reference>
<dbReference type="Proteomes" id="UP000315295">
    <property type="component" value="Unassembled WGS sequence"/>
</dbReference>
<dbReference type="Pfam" id="PF11443">
    <property type="entry name" value="DUF2828"/>
    <property type="match status" value="2"/>
</dbReference>
<dbReference type="PIRSF" id="PIRSF015417">
    <property type="entry name" value="T31B5_30_vWA"/>
    <property type="match status" value="1"/>
</dbReference>
<evidence type="ECO:0000313" key="3">
    <source>
        <dbReference type="EMBL" id="TQD93800.1"/>
    </source>
</evidence>
<dbReference type="PANTHER" id="PTHR31373">
    <property type="entry name" value="OS06G0652100 PROTEIN"/>
    <property type="match status" value="1"/>
</dbReference>
<dbReference type="InterPro" id="IPR058580">
    <property type="entry name" value="DUF2828"/>
</dbReference>
<dbReference type="InterPro" id="IPR056690">
    <property type="entry name" value="DUF7788"/>
</dbReference>
<dbReference type="EMBL" id="VIEB01000357">
    <property type="protein sequence ID" value="TQD93800.1"/>
    <property type="molecule type" value="Genomic_DNA"/>
</dbReference>
<keyword evidence="4" id="KW-1185">Reference proteome</keyword>
<dbReference type="AlphaFoldDB" id="A0A540M4X3"/>
<dbReference type="PANTHER" id="PTHR31373:SF17">
    <property type="entry name" value="OS06G0652100 PROTEIN"/>
    <property type="match status" value="1"/>
</dbReference>
<dbReference type="InterPro" id="IPR011205">
    <property type="entry name" value="UCP015417_vWA"/>
</dbReference>
<proteinExistence type="predicted"/>
<protein>
    <submittedName>
        <fullName evidence="3">Uncharacterized protein</fullName>
    </submittedName>
</protein>
<feature type="domain" description="DUF7788" evidence="2">
    <location>
        <begin position="329"/>
        <end position="514"/>
    </location>
</feature>
<organism evidence="3 4">
    <name type="scientific">Malus baccata</name>
    <name type="common">Siberian crab apple</name>
    <name type="synonym">Pyrus baccata</name>
    <dbReference type="NCBI Taxonomy" id="106549"/>
    <lineage>
        <taxon>Eukaryota</taxon>
        <taxon>Viridiplantae</taxon>
        <taxon>Streptophyta</taxon>
        <taxon>Embryophyta</taxon>
        <taxon>Tracheophyta</taxon>
        <taxon>Spermatophyta</taxon>
        <taxon>Magnoliopsida</taxon>
        <taxon>eudicotyledons</taxon>
        <taxon>Gunneridae</taxon>
        <taxon>Pentapetalae</taxon>
        <taxon>rosids</taxon>
        <taxon>fabids</taxon>
        <taxon>Rosales</taxon>
        <taxon>Rosaceae</taxon>
        <taxon>Amygdaloideae</taxon>
        <taxon>Maleae</taxon>
        <taxon>Malus</taxon>
    </lineage>
</organism>